<organism evidence="2 3">
    <name type="scientific">Hibiscus sabdariffa</name>
    <name type="common">roselle</name>
    <dbReference type="NCBI Taxonomy" id="183260"/>
    <lineage>
        <taxon>Eukaryota</taxon>
        <taxon>Viridiplantae</taxon>
        <taxon>Streptophyta</taxon>
        <taxon>Embryophyta</taxon>
        <taxon>Tracheophyta</taxon>
        <taxon>Spermatophyta</taxon>
        <taxon>Magnoliopsida</taxon>
        <taxon>eudicotyledons</taxon>
        <taxon>Gunneridae</taxon>
        <taxon>Pentapetalae</taxon>
        <taxon>rosids</taxon>
        <taxon>malvids</taxon>
        <taxon>Malvales</taxon>
        <taxon>Malvaceae</taxon>
        <taxon>Malvoideae</taxon>
        <taxon>Hibiscus</taxon>
    </lineage>
</organism>
<proteinExistence type="predicted"/>
<accession>A0ABR2F4P9</accession>
<sequence>MVAETRRRRLVTVVRAESSIRNTNEGSRFAILAEKNDVLVQPAGEVIPNNSLPRGPIAVIHSGQDLSVSRSAKQSDKNSAYKVSNPDRKKKDVSKAVGAVGVIPIVGNQDVEVIPHISKQLSENHMAISIVEPYDSSQKPVGGKVVKARKNMMDGKRGLQIRKSIELRPPPKPNMSD</sequence>
<protein>
    <submittedName>
        <fullName evidence="2">Uncharacterized protein</fullName>
    </submittedName>
</protein>
<evidence type="ECO:0000313" key="2">
    <source>
        <dbReference type="EMBL" id="KAK8571979.1"/>
    </source>
</evidence>
<name>A0ABR2F4P9_9ROSI</name>
<comment type="caution">
    <text evidence="2">The sequence shown here is derived from an EMBL/GenBank/DDBJ whole genome shotgun (WGS) entry which is preliminary data.</text>
</comment>
<dbReference type="EMBL" id="JBBPBM010000008">
    <property type="protein sequence ID" value="KAK8571979.1"/>
    <property type="molecule type" value="Genomic_DNA"/>
</dbReference>
<dbReference type="Proteomes" id="UP001472677">
    <property type="component" value="Unassembled WGS sequence"/>
</dbReference>
<reference evidence="2 3" key="1">
    <citation type="journal article" date="2024" name="G3 (Bethesda)">
        <title>Genome assembly of Hibiscus sabdariffa L. provides insights into metabolisms of medicinal natural products.</title>
        <authorList>
            <person name="Kim T."/>
        </authorList>
    </citation>
    <scope>NUCLEOTIDE SEQUENCE [LARGE SCALE GENOMIC DNA]</scope>
    <source>
        <strain evidence="2">TK-2024</strain>
        <tissue evidence="2">Old leaves</tissue>
    </source>
</reference>
<keyword evidence="3" id="KW-1185">Reference proteome</keyword>
<evidence type="ECO:0000313" key="3">
    <source>
        <dbReference type="Proteomes" id="UP001472677"/>
    </source>
</evidence>
<feature type="compositionally biased region" description="Polar residues" evidence="1">
    <location>
        <begin position="65"/>
        <end position="82"/>
    </location>
</feature>
<evidence type="ECO:0000256" key="1">
    <source>
        <dbReference type="SAM" id="MobiDB-lite"/>
    </source>
</evidence>
<feature type="region of interest" description="Disordered" evidence="1">
    <location>
        <begin position="65"/>
        <end position="92"/>
    </location>
</feature>
<gene>
    <name evidence="2" type="ORF">V6N12_028043</name>
</gene>